<feature type="region of interest" description="Disordered" evidence="1">
    <location>
        <begin position="476"/>
        <end position="501"/>
    </location>
</feature>
<evidence type="ECO:0000256" key="1">
    <source>
        <dbReference type="SAM" id="MobiDB-lite"/>
    </source>
</evidence>
<sequence length="563" mass="58931">MVDSLVPELELSAWEGQLCDLEVPGSFSGSISSVDERRPRIIAAAAGPMLPDGTNRRRRLFIVEPLGMWVKDGQAIAENQGLKTSAAACGQVLGPNAIEQFRDSAPSVCPIGHGMPLSRSDVGGLEPCCRAYNSTQILAASGPQQLCSPGGADVSLHVQPPPQPKYQQVQQQPPRLHEYNMQQRPPLGFEITYSSSCEDPAAGFPGPVRRLASAPAAATTGGPLTPQQAVAAAARFQPYAASRYISAAASGLPGGDPGSSRLGQQYQHQQQAATTGGLHLIMPQGAMALRRRGSDGGPNDTRRGAVHHPTSSRMRDGAPLPQLMQVQQQQHYHSQHQHQQGHVLLRDGSAMALWHKWVAGEEVPLEGSGGGNGGGGCGNGTRNSLSSNGDGSSSGGGGGCVNGGMPLAGTGGPVRFHNEVTASETAPDAVAGHRIQSSTHELLPSPPIAAAAIAAAAAAAMAVPSHYNFQHPQLMHLQQQQQQQQQGSLQRSSSDRVPRGWTDGCEEIWAEAFGPPGPQQELPLPLPHVQPQQANPGVVVGWGAGPDGHMIWPPPLLEPAPHP</sequence>
<feature type="region of interest" description="Disordered" evidence="1">
    <location>
        <begin position="364"/>
        <end position="397"/>
    </location>
</feature>
<feature type="region of interest" description="Disordered" evidence="1">
    <location>
        <begin position="251"/>
        <end position="274"/>
    </location>
</feature>
<organism evidence="2 3">
    <name type="scientific">Volvox reticuliferus</name>
    <dbReference type="NCBI Taxonomy" id="1737510"/>
    <lineage>
        <taxon>Eukaryota</taxon>
        <taxon>Viridiplantae</taxon>
        <taxon>Chlorophyta</taxon>
        <taxon>core chlorophytes</taxon>
        <taxon>Chlorophyceae</taxon>
        <taxon>CS clade</taxon>
        <taxon>Chlamydomonadales</taxon>
        <taxon>Volvocaceae</taxon>
        <taxon>Volvox</taxon>
    </lineage>
</organism>
<reference evidence="2" key="1">
    <citation type="journal article" date="2021" name="Proc. Natl. Acad. Sci. U.S.A.">
        <title>Three genomes in the algal genus Volvox reveal the fate of a haploid sex-determining region after a transition to homothallism.</title>
        <authorList>
            <person name="Yamamoto K."/>
            <person name="Hamaji T."/>
            <person name="Kawai-Toyooka H."/>
            <person name="Matsuzaki R."/>
            <person name="Takahashi F."/>
            <person name="Nishimura Y."/>
            <person name="Kawachi M."/>
            <person name="Noguchi H."/>
            <person name="Minakuchi Y."/>
            <person name="Umen J.G."/>
            <person name="Toyoda A."/>
            <person name="Nozaki H."/>
        </authorList>
    </citation>
    <scope>NUCLEOTIDE SEQUENCE</scope>
    <source>
        <strain evidence="2">NIES-3785</strain>
    </source>
</reference>
<evidence type="ECO:0000313" key="2">
    <source>
        <dbReference type="EMBL" id="GIL94550.1"/>
    </source>
</evidence>
<feature type="region of interest" description="Disordered" evidence="1">
    <location>
        <begin position="289"/>
        <end position="317"/>
    </location>
</feature>
<dbReference type="AlphaFoldDB" id="A0A8J4BYG2"/>
<dbReference type="OrthoDB" id="552288at2759"/>
<dbReference type="Proteomes" id="UP000722791">
    <property type="component" value="Unassembled WGS sequence"/>
</dbReference>
<protein>
    <submittedName>
        <fullName evidence="2">Uncharacterized protein</fullName>
    </submittedName>
</protein>
<gene>
    <name evidence="2" type="ORF">Vretimale_778</name>
</gene>
<comment type="caution">
    <text evidence="2">The sequence shown here is derived from an EMBL/GenBank/DDBJ whole genome shotgun (WGS) entry which is preliminary data.</text>
</comment>
<dbReference type="EMBL" id="BNCQ01000001">
    <property type="protein sequence ID" value="GIL94550.1"/>
    <property type="molecule type" value="Genomic_DNA"/>
</dbReference>
<accession>A0A8J4BYG2</accession>
<proteinExistence type="predicted"/>
<evidence type="ECO:0000313" key="3">
    <source>
        <dbReference type="Proteomes" id="UP000722791"/>
    </source>
</evidence>
<feature type="compositionally biased region" description="Gly residues" evidence="1">
    <location>
        <begin position="367"/>
        <end position="379"/>
    </location>
</feature>
<name>A0A8J4BYG2_9CHLO</name>